<organism evidence="13 14">
    <name type="scientific">Furculomyces boomerangus</name>
    <dbReference type="NCBI Taxonomy" id="61424"/>
    <lineage>
        <taxon>Eukaryota</taxon>
        <taxon>Fungi</taxon>
        <taxon>Fungi incertae sedis</taxon>
        <taxon>Zoopagomycota</taxon>
        <taxon>Kickxellomycotina</taxon>
        <taxon>Harpellomycetes</taxon>
        <taxon>Harpellales</taxon>
        <taxon>Harpellaceae</taxon>
        <taxon>Furculomyces</taxon>
    </lineage>
</organism>
<evidence type="ECO:0000256" key="9">
    <source>
        <dbReference type="ARBA" id="ARBA00025571"/>
    </source>
</evidence>
<dbReference type="PANTHER" id="PTHR15415">
    <property type="entry name" value="MITOFILIN"/>
    <property type="match status" value="1"/>
</dbReference>
<evidence type="ECO:0000256" key="8">
    <source>
        <dbReference type="ARBA" id="ARBA00023136"/>
    </source>
</evidence>
<protein>
    <recommendedName>
        <fullName evidence="3 10">MICOS complex subunit MIC60</fullName>
    </recommendedName>
    <alternativeName>
        <fullName evidence="10">Mitofilin</fullName>
    </alternativeName>
</protein>
<keyword evidence="11" id="KW-0175">Coiled coil</keyword>
<accession>A0A2T9YA40</accession>
<gene>
    <name evidence="13" type="ORF">BB559_005208</name>
</gene>
<evidence type="ECO:0000256" key="7">
    <source>
        <dbReference type="ARBA" id="ARBA00023128"/>
    </source>
</evidence>
<evidence type="ECO:0000256" key="3">
    <source>
        <dbReference type="ARBA" id="ARBA00018116"/>
    </source>
</evidence>
<dbReference type="GO" id="GO:0042407">
    <property type="term" value="P:cristae formation"/>
    <property type="evidence" value="ECO:0007669"/>
    <property type="project" value="TreeGrafter"/>
</dbReference>
<keyword evidence="8 10" id="KW-0472">Membrane</keyword>
<evidence type="ECO:0000313" key="13">
    <source>
        <dbReference type="EMBL" id="PVU89189.1"/>
    </source>
</evidence>
<dbReference type="AlphaFoldDB" id="A0A2T9YA40"/>
<dbReference type="OrthoDB" id="10261039at2759"/>
<feature type="transmembrane region" description="Helical" evidence="10">
    <location>
        <begin position="77"/>
        <end position="100"/>
    </location>
</feature>
<dbReference type="EMBL" id="MBFT01000568">
    <property type="protein sequence ID" value="PVU89189.1"/>
    <property type="molecule type" value="Genomic_DNA"/>
</dbReference>
<evidence type="ECO:0000313" key="14">
    <source>
        <dbReference type="Proteomes" id="UP000245699"/>
    </source>
</evidence>
<evidence type="ECO:0000256" key="5">
    <source>
        <dbReference type="ARBA" id="ARBA00022792"/>
    </source>
</evidence>
<keyword evidence="14" id="KW-1185">Reference proteome</keyword>
<dbReference type="Pfam" id="PF09731">
    <property type="entry name" value="Mitofilin"/>
    <property type="match status" value="1"/>
</dbReference>
<comment type="subunit">
    <text evidence="10">Component of the mitochondrial contact site and cristae organizing system (MICOS) complex.</text>
</comment>
<keyword evidence="6 10" id="KW-1133">Transmembrane helix</keyword>
<comment type="similarity">
    <text evidence="2 10">Belongs to the MICOS complex subunit Mic60 family.</text>
</comment>
<dbReference type="InterPro" id="IPR019133">
    <property type="entry name" value="MIC60"/>
</dbReference>
<comment type="caution">
    <text evidence="13">The sequence shown here is derived from an EMBL/GenBank/DDBJ whole genome shotgun (WGS) entry which is preliminary data.</text>
</comment>
<keyword evidence="4 10" id="KW-0812">Transmembrane</keyword>
<reference evidence="13 14" key="1">
    <citation type="journal article" date="2018" name="MBio">
        <title>Comparative Genomics Reveals the Core Gene Toolbox for the Fungus-Insect Symbiosis.</title>
        <authorList>
            <person name="Wang Y."/>
            <person name="Stata M."/>
            <person name="Wang W."/>
            <person name="Stajich J.E."/>
            <person name="White M.M."/>
            <person name="Moncalvo J.M."/>
        </authorList>
    </citation>
    <scope>NUCLEOTIDE SEQUENCE [LARGE SCALE GENOMIC DNA]</scope>
    <source>
        <strain evidence="13 14">AUS-77-4</strain>
    </source>
</reference>
<evidence type="ECO:0000256" key="11">
    <source>
        <dbReference type="SAM" id="Coils"/>
    </source>
</evidence>
<name>A0A2T9YA40_9FUNG</name>
<dbReference type="PANTHER" id="PTHR15415:SF7">
    <property type="entry name" value="MICOS COMPLEX SUBUNIT MIC60"/>
    <property type="match status" value="1"/>
</dbReference>
<keyword evidence="5 10" id="KW-0999">Mitochondrion inner membrane</keyword>
<comment type="function">
    <text evidence="9">Component of the MICOS complex, a large protein complex of the mitochondrial inner membrane that plays crucial roles in the maintenance of crista junctions, inner membrane architecture, and formation of contact sites to the outer membrane. Plays a role in keeping cristae membranes connected to the inner boundary membrane. Also promotes protein import via the mitochondrial intermembrane space assembly (MIA) pathway.</text>
</comment>
<evidence type="ECO:0000256" key="4">
    <source>
        <dbReference type="ARBA" id="ARBA00022692"/>
    </source>
</evidence>
<keyword evidence="7 10" id="KW-0496">Mitochondrion</keyword>
<evidence type="ECO:0000256" key="6">
    <source>
        <dbReference type="ARBA" id="ARBA00022989"/>
    </source>
</evidence>
<evidence type="ECO:0000256" key="1">
    <source>
        <dbReference type="ARBA" id="ARBA00004434"/>
    </source>
</evidence>
<dbReference type="GO" id="GO:0061617">
    <property type="term" value="C:MICOS complex"/>
    <property type="evidence" value="ECO:0007669"/>
    <property type="project" value="TreeGrafter"/>
</dbReference>
<feature type="compositionally biased region" description="Basic and acidic residues" evidence="12">
    <location>
        <begin position="42"/>
        <end position="63"/>
    </location>
</feature>
<feature type="region of interest" description="Disordered" evidence="12">
    <location>
        <begin position="42"/>
        <end position="67"/>
    </location>
</feature>
<comment type="subcellular location">
    <subcellularLocation>
        <location evidence="1 10">Mitochondrion inner membrane</location>
        <topology evidence="1 10">Single-pass membrane protein</topology>
    </subcellularLocation>
</comment>
<dbReference type="STRING" id="61424.A0A2T9YA40"/>
<dbReference type="Proteomes" id="UP000245699">
    <property type="component" value="Unassembled WGS sequence"/>
</dbReference>
<evidence type="ECO:0000256" key="2">
    <source>
        <dbReference type="ARBA" id="ARBA00010877"/>
    </source>
</evidence>
<proteinExistence type="inferred from homology"/>
<evidence type="ECO:0000256" key="12">
    <source>
        <dbReference type="SAM" id="MobiDB-lite"/>
    </source>
</evidence>
<feature type="coiled-coil region" evidence="11">
    <location>
        <begin position="298"/>
        <end position="363"/>
    </location>
</feature>
<evidence type="ECO:0000256" key="10">
    <source>
        <dbReference type="RuleBase" id="RU363000"/>
    </source>
</evidence>
<sequence>MFRAVISKNLFKNRSCLPQTSFNLIRKSNFSVSPLMLKDELSPKAAESEPKSPESAKTAEQDSKTSGATKKSSKKWILFKLSSNLGILLGLTIVGGGFFYTKVDQENEYAKLYKDYVPFANSFLAVMERNNNSVTKSLGEIGSTVSEDVSYSANFIVEHFNHLLSMIKNNTWTSEKKPLETNEPDILKTVKSVNSAKKALVEKPDTQEQKNVSAPVNPVDEELLAFSNPISSIQFGVEIPTIESIEPLVTELSYRVGNLVKILNSLNLSPKYLAEMRDISEVIIAIDSRFYDIDGEKRVEVENAIEQVKKQAEAAMEIAQNSFDEKVKEIHNETKDIVDIAIAKTQLEDLEILNDKLIELEIKLTQRFDRIVQARVDEERDGRLARLDKVEKQFVELAASSENLIGYVELTRKANKFVVAANALRTAVENSSVTSTMSTPQSGHCSPFLYELGLVKQACSQELYPATFLALKSPTLEQASQEGVCTIPMLEDRFDYLRKEIKRVSLVPEDSNLFSHVSSLVLSKVMFNKHGLVEGKDVDAVLARTSFYLKENNLDLATRELNQLSGWPKALAEDWLTAARRRLEVEQLFQVMDAEQIMYRLKNL</sequence>